<keyword evidence="3" id="KW-0804">Transcription</keyword>
<feature type="domain" description="HTH gntR-type" evidence="5">
    <location>
        <begin position="8"/>
        <end position="76"/>
    </location>
</feature>
<evidence type="ECO:0000256" key="4">
    <source>
        <dbReference type="SAM" id="MobiDB-lite"/>
    </source>
</evidence>
<dbReference type="Gene3D" id="1.20.120.530">
    <property type="entry name" value="GntR ligand-binding domain-like"/>
    <property type="match status" value="1"/>
</dbReference>
<evidence type="ECO:0000259" key="5">
    <source>
        <dbReference type="PROSITE" id="PS50949"/>
    </source>
</evidence>
<feature type="region of interest" description="Disordered" evidence="4">
    <location>
        <begin position="251"/>
        <end position="271"/>
    </location>
</feature>
<dbReference type="Pfam" id="PF07729">
    <property type="entry name" value="FCD"/>
    <property type="match status" value="1"/>
</dbReference>
<dbReference type="SUPFAM" id="SSF48008">
    <property type="entry name" value="GntR ligand-binding domain-like"/>
    <property type="match status" value="1"/>
</dbReference>
<dbReference type="InterPro" id="IPR000524">
    <property type="entry name" value="Tscrpt_reg_HTH_GntR"/>
</dbReference>
<evidence type="ECO:0000256" key="3">
    <source>
        <dbReference type="ARBA" id="ARBA00023163"/>
    </source>
</evidence>
<evidence type="ECO:0000256" key="2">
    <source>
        <dbReference type="ARBA" id="ARBA00023125"/>
    </source>
</evidence>
<dbReference type="InterPro" id="IPR036390">
    <property type="entry name" value="WH_DNA-bd_sf"/>
</dbReference>
<dbReference type="SMART" id="SM00345">
    <property type="entry name" value="HTH_GNTR"/>
    <property type="match status" value="1"/>
</dbReference>
<dbReference type="SUPFAM" id="SSF46785">
    <property type="entry name" value="Winged helix' DNA-binding domain"/>
    <property type="match status" value="1"/>
</dbReference>
<dbReference type="PANTHER" id="PTHR43537">
    <property type="entry name" value="TRANSCRIPTIONAL REGULATOR, GNTR FAMILY"/>
    <property type="match status" value="1"/>
</dbReference>
<evidence type="ECO:0000313" key="6">
    <source>
        <dbReference type="EMBL" id="MFD1695350.1"/>
    </source>
</evidence>
<protein>
    <submittedName>
        <fullName evidence="6">FadR/GntR family transcriptional regulator</fullName>
    </submittedName>
</protein>
<dbReference type="InterPro" id="IPR008920">
    <property type="entry name" value="TF_FadR/GntR_C"/>
</dbReference>
<proteinExistence type="predicted"/>
<keyword evidence="1" id="KW-0805">Transcription regulation</keyword>
<evidence type="ECO:0000256" key="1">
    <source>
        <dbReference type="ARBA" id="ARBA00023015"/>
    </source>
</evidence>
<sequence>MFRKIPSNRTADAVTSQIEDLILAGVLRPGDRLPAERDLAERLDVSRPVLRESFRALEAEGLLVSREGSGTFVADVIGPIFSEPVVALIERHGEAASDYLEFRRDLEAQAAAYAAARASETDIAILDTLISGMREAHAARDQTREASLDIEFHQAIGEAAHNIILMHCLRSCYRLLENGILVNQRLLFDMAGARDTLLAQHEALAEAIRARDPERAADAARQHIDFVRSAVETVRLSQERDALAGLRRTGREMGATTALDQPGRRRRTSST</sequence>
<gene>
    <name evidence="6" type="ORF">ACFSC7_07460</name>
</gene>
<dbReference type="PANTHER" id="PTHR43537:SF5">
    <property type="entry name" value="UXU OPERON TRANSCRIPTIONAL REGULATOR"/>
    <property type="match status" value="1"/>
</dbReference>
<dbReference type="InterPro" id="IPR036388">
    <property type="entry name" value="WH-like_DNA-bd_sf"/>
</dbReference>
<dbReference type="EMBL" id="JBHUFA010000001">
    <property type="protein sequence ID" value="MFD1695350.1"/>
    <property type="molecule type" value="Genomic_DNA"/>
</dbReference>
<organism evidence="6 7">
    <name type="scientific">Roseibium aestuarii</name>
    <dbReference type="NCBI Taxonomy" id="2600299"/>
    <lineage>
        <taxon>Bacteria</taxon>
        <taxon>Pseudomonadati</taxon>
        <taxon>Pseudomonadota</taxon>
        <taxon>Alphaproteobacteria</taxon>
        <taxon>Hyphomicrobiales</taxon>
        <taxon>Stappiaceae</taxon>
        <taxon>Roseibium</taxon>
    </lineage>
</organism>
<keyword evidence="2" id="KW-0238">DNA-binding</keyword>
<dbReference type="Pfam" id="PF00392">
    <property type="entry name" value="GntR"/>
    <property type="match status" value="1"/>
</dbReference>
<dbReference type="Gene3D" id="1.10.10.10">
    <property type="entry name" value="Winged helix-like DNA-binding domain superfamily/Winged helix DNA-binding domain"/>
    <property type="match status" value="1"/>
</dbReference>
<dbReference type="RefSeq" id="WP_149890911.1">
    <property type="nucleotide sequence ID" value="NZ_JBHUFA010000001.1"/>
</dbReference>
<accession>A0ABW4JTY8</accession>
<dbReference type="SMART" id="SM00895">
    <property type="entry name" value="FCD"/>
    <property type="match status" value="1"/>
</dbReference>
<evidence type="ECO:0000313" key="7">
    <source>
        <dbReference type="Proteomes" id="UP001597327"/>
    </source>
</evidence>
<dbReference type="CDD" id="cd07377">
    <property type="entry name" value="WHTH_GntR"/>
    <property type="match status" value="1"/>
</dbReference>
<dbReference type="PROSITE" id="PS50949">
    <property type="entry name" value="HTH_GNTR"/>
    <property type="match status" value="1"/>
</dbReference>
<comment type="caution">
    <text evidence="6">The sequence shown here is derived from an EMBL/GenBank/DDBJ whole genome shotgun (WGS) entry which is preliminary data.</text>
</comment>
<name>A0ABW4JTY8_9HYPH</name>
<keyword evidence="7" id="KW-1185">Reference proteome</keyword>
<dbReference type="PRINTS" id="PR00035">
    <property type="entry name" value="HTHGNTR"/>
</dbReference>
<reference evidence="7" key="1">
    <citation type="journal article" date="2019" name="Int. J. Syst. Evol. Microbiol.">
        <title>The Global Catalogue of Microorganisms (GCM) 10K type strain sequencing project: providing services to taxonomists for standard genome sequencing and annotation.</title>
        <authorList>
            <consortium name="The Broad Institute Genomics Platform"/>
            <consortium name="The Broad Institute Genome Sequencing Center for Infectious Disease"/>
            <person name="Wu L."/>
            <person name="Ma J."/>
        </authorList>
    </citation>
    <scope>NUCLEOTIDE SEQUENCE [LARGE SCALE GENOMIC DNA]</scope>
    <source>
        <strain evidence="7">JCM 3369</strain>
    </source>
</reference>
<dbReference type="InterPro" id="IPR011711">
    <property type="entry name" value="GntR_C"/>
</dbReference>
<dbReference type="Proteomes" id="UP001597327">
    <property type="component" value="Unassembled WGS sequence"/>
</dbReference>